<comment type="similarity">
    <text evidence="1">Belongs to the oxygen-dependent FAD-linked oxidoreductase family.</text>
</comment>
<protein>
    <recommendedName>
        <fullName evidence="5">FAD-binding PCMH-type domain-containing protein</fullName>
    </recommendedName>
</protein>
<dbReference type="InterPro" id="IPR006094">
    <property type="entry name" value="Oxid_FAD_bind_N"/>
</dbReference>
<evidence type="ECO:0000256" key="3">
    <source>
        <dbReference type="ARBA" id="ARBA00022827"/>
    </source>
</evidence>
<proteinExistence type="inferred from homology"/>
<dbReference type="Pfam" id="PF01565">
    <property type="entry name" value="FAD_binding_4"/>
    <property type="match status" value="1"/>
</dbReference>
<keyword evidence="7" id="KW-1185">Reference proteome</keyword>
<gene>
    <name evidence="6" type="ORF">A1O5_12081</name>
</gene>
<keyword evidence="4" id="KW-0560">Oxidoreductase</keyword>
<dbReference type="EMBL" id="AMGX01000031">
    <property type="protein sequence ID" value="EXJ59456.1"/>
    <property type="molecule type" value="Genomic_DNA"/>
</dbReference>
<keyword evidence="3" id="KW-0274">FAD</keyword>
<evidence type="ECO:0000313" key="6">
    <source>
        <dbReference type="EMBL" id="EXJ59456.1"/>
    </source>
</evidence>
<keyword evidence="2" id="KW-0285">Flavoprotein</keyword>
<dbReference type="PROSITE" id="PS51387">
    <property type="entry name" value="FAD_PCMH"/>
    <property type="match status" value="1"/>
</dbReference>
<comment type="caution">
    <text evidence="6">The sequence shown here is derived from an EMBL/GenBank/DDBJ whole genome shotgun (WGS) entry which is preliminary data.</text>
</comment>
<evidence type="ECO:0000256" key="1">
    <source>
        <dbReference type="ARBA" id="ARBA00005466"/>
    </source>
</evidence>
<dbReference type="GeneID" id="19196767"/>
<dbReference type="PANTHER" id="PTHR42973">
    <property type="entry name" value="BINDING OXIDOREDUCTASE, PUTATIVE (AFU_ORTHOLOGUE AFUA_1G17690)-RELATED"/>
    <property type="match status" value="1"/>
</dbReference>
<dbReference type="OrthoDB" id="363185at2759"/>
<dbReference type="PROSITE" id="PS00862">
    <property type="entry name" value="OX2_COVAL_FAD"/>
    <property type="match status" value="1"/>
</dbReference>
<dbReference type="eggNOG" id="ENOG502SJVQ">
    <property type="taxonomic scope" value="Eukaryota"/>
</dbReference>
<dbReference type="GO" id="GO:0016491">
    <property type="term" value="F:oxidoreductase activity"/>
    <property type="evidence" value="ECO:0007669"/>
    <property type="project" value="UniProtKB-KW"/>
</dbReference>
<dbReference type="GO" id="GO:0071949">
    <property type="term" value="F:FAD binding"/>
    <property type="evidence" value="ECO:0007669"/>
    <property type="project" value="InterPro"/>
</dbReference>
<feature type="domain" description="FAD-binding PCMH-type" evidence="5">
    <location>
        <begin position="41"/>
        <end position="207"/>
    </location>
</feature>
<name>W9W4J5_9EURO</name>
<reference evidence="6 7" key="1">
    <citation type="submission" date="2013-03" db="EMBL/GenBank/DDBJ databases">
        <title>The Genome Sequence of Cladophialophora psammophila CBS 110553.</title>
        <authorList>
            <consortium name="The Broad Institute Genomics Platform"/>
            <person name="Cuomo C."/>
            <person name="de Hoog S."/>
            <person name="Gorbushina A."/>
            <person name="Walker B."/>
            <person name="Young S.K."/>
            <person name="Zeng Q."/>
            <person name="Gargeya S."/>
            <person name="Fitzgerald M."/>
            <person name="Haas B."/>
            <person name="Abouelleil A."/>
            <person name="Allen A.W."/>
            <person name="Alvarado L."/>
            <person name="Arachchi H.M."/>
            <person name="Berlin A.M."/>
            <person name="Chapman S.B."/>
            <person name="Gainer-Dewar J."/>
            <person name="Goldberg J."/>
            <person name="Griggs A."/>
            <person name="Gujja S."/>
            <person name="Hansen M."/>
            <person name="Howarth C."/>
            <person name="Imamovic A."/>
            <person name="Ireland A."/>
            <person name="Larimer J."/>
            <person name="McCowan C."/>
            <person name="Murphy C."/>
            <person name="Pearson M."/>
            <person name="Poon T.W."/>
            <person name="Priest M."/>
            <person name="Roberts A."/>
            <person name="Saif S."/>
            <person name="Shea T."/>
            <person name="Sisk P."/>
            <person name="Sykes S."/>
            <person name="Wortman J."/>
            <person name="Nusbaum C."/>
            <person name="Birren B."/>
        </authorList>
    </citation>
    <scope>NUCLEOTIDE SEQUENCE [LARGE SCALE GENOMIC DNA]</scope>
    <source>
        <strain evidence="6 7">CBS 110553</strain>
    </source>
</reference>
<evidence type="ECO:0000259" key="5">
    <source>
        <dbReference type="PROSITE" id="PS51387"/>
    </source>
</evidence>
<dbReference type="RefSeq" id="XP_007750840.1">
    <property type="nucleotide sequence ID" value="XM_007752650.1"/>
</dbReference>
<dbReference type="InterPro" id="IPR006093">
    <property type="entry name" value="Oxy_OxRdtase_FAD_BS"/>
</dbReference>
<dbReference type="InterPro" id="IPR036318">
    <property type="entry name" value="FAD-bd_PCMH-like_sf"/>
</dbReference>
<evidence type="ECO:0000313" key="7">
    <source>
        <dbReference type="Proteomes" id="UP000019471"/>
    </source>
</evidence>
<organism evidence="6 7">
    <name type="scientific">Cladophialophora psammophila CBS 110553</name>
    <dbReference type="NCBI Taxonomy" id="1182543"/>
    <lineage>
        <taxon>Eukaryota</taxon>
        <taxon>Fungi</taxon>
        <taxon>Dikarya</taxon>
        <taxon>Ascomycota</taxon>
        <taxon>Pezizomycotina</taxon>
        <taxon>Eurotiomycetes</taxon>
        <taxon>Chaetothyriomycetidae</taxon>
        <taxon>Chaetothyriales</taxon>
        <taxon>Herpotrichiellaceae</taxon>
        <taxon>Cladophialophora</taxon>
    </lineage>
</organism>
<dbReference type="Gene3D" id="3.30.465.10">
    <property type="match status" value="1"/>
</dbReference>
<accession>W9W4J5</accession>
<dbReference type="Proteomes" id="UP000019471">
    <property type="component" value="Unassembled WGS sequence"/>
</dbReference>
<dbReference type="SUPFAM" id="SSF56176">
    <property type="entry name" value="FAD-binding/transporter-associated domain-like"/>
    <property type="match status" value="1"/>
</dbReference>
<dbReference type="HOGENOM" id="CLU_111650_0_0_1"/>
<dbReference type="STRING" id="1182543.W9W4J5"/>
<dbReference type="AlphaFoldDB" id="W9W4J5"/>
<dbReference type="InterPro" id="IPR050416">
    <property type="entry name" value="FAD-linked_Oxidoreductase"/>
</dbReference>
<dbReference type="InterPro" id="IPR016169">
    <property type="entry name" value="FAD-bd_PCMH_sub2"/>
</dbReference>
<dbReference type="InterPro" id="IPR016166">
    <property type="entry name" value="FAD-bd_PCMH"/>
</dbReference>
<evidence type="ECO:0000256" key="2">
    <source>
        <dbReference type="ARBA" id="ARBA00022630"/>
    </source>
</evidence>
<evidence type="ECO:0000256" key="4">
    <source>
        <dbReference type="ARBA" id="ARBA00023002"/>
    </source>
</evidence>
<sequence length="222" mass="23990">MGSLKELHPLVVDLLKRPDLEVLTASSTDWADIRASYLIDNPAKPLAIARPRDASEVSIFVHAARNHGVKISVRGGGHDVFGRSIADGCLVIDMRHMKTIKISQDRQTATIGGGVLIGDVIETLTSQKLTTPFGYMPTIGYAGWAMMGGYGWLASRFGLGVDQILRARVVTWQGDIIEADDELVKGIRGAGGNFGIVVELGIKIYPLEKASIIFFLAEEAQS</sequence>
<dbReference type="PANTHER" id="PTHR42973:SF7">
    <property type="entry name" value="FAD-BINDING PCMH-TYPE DOMAIN-CONTAINING PROTEIN"/>
    <property type="match status" value="1"/>
</dbReference>